<dbReference type="InterPro" id="IPR051447">
    <property type="entry name" value="Lipoprotein-release_system"/>
</dbReference>
<evidence type="ECO:0000256" key="6">
    <source>
        <dbReference type="ARBA" id="ARBA00022989"/>
    </source>
</evidence>
<dbReference type="Pfam" id="PF02687">
    <property type="entry name" value="FtsX"/>
    <property type="match status" value="1"/>
</dbReference>
<feature type="transmembrane region" description="Helical" evidence="8">
    <location>
        <begin position="29"/>
        <end position="55"/>
    </location>
</feature>
<dbReference type="RefSeq" id="WP_258810700.1">
    <property type="nucleotide sequence ID" value="NZ_JANUGU010000001.1"/>
</dbReference>
<dbReference type="PANTHER" id="PTHR30489">
    <property type="entry name" value="LIPOPROTEIN-RELEASING SYSTEM TRANSMEMBRANE PROTEIN LOLE"/>
    <property type="match status" value="1"/>
</dbReference>
<evidence type="ECO:0000256" key="2">
    <source>
        <dbReference type="ARBA" id="ARBA00005236"/>
    </source>
</evidence>
<keyword evidence="4" id="KW-1003">Cell membrane</keyword>
<dbReference type="InterPro" id="IPR025857">
    <property type="entry name" value="MacB_PCD"/>
</dbReference>
<reference evidence="11 12" key="1">
    <citation type="submission" date="2022-08" db="EMBL/GenBank/DDBJ databases">
        <title>Reclassification of Massilia species as members of the genera Telluria, Duganella, Pseudoduganella, Mokoshia gen. nov. and Zemynaea gen. nov. using orthogonal and non-orthogonal genome-based approaches.</title>
        <authorList>
            <person name="Bowman J.P."/>
        </authorList>
    </citation>
    <scope>NUCLEOTIDE SEQUENCE [LARGE SCALE GENOMIC DNA]</scope>
    <source>
        <strain evidence="11 12">JCM 31606</strain>
    </source>
</reference>
<dbReference type="Proteomes" id="UP001204621">
    <property type="component" value="Unassembled WGS sequence"/>
</dbReference>
<evidence type="ECO:0000256" key="8">
    <source>
        <dbReference type="SAM" id="Phobius"/>
    </source>
</evidence>
<organism evidence="11 12">
    <name type="scientific">Massilia terrae</name>
    <dbReference type="NCBI Taxonomy" id="1811224"/>
    <lineage>
        <taxon>Bacteria</taxon>
        <taxon>Pseudomonadati</taxon>
        <taxon>Pseudomonadota</taxon>
        <taxon>Betaproteobacteria</taxon>
        <taxon>Burkholderiales</taxon>
        <taxon>Oxalobacteraceae</taxon>
        <taxon>Telluria group</taxon>
        <taxon>Massilia</taxon>
    </lineage>
</organism>
<evidence type="ECO:0000313" key="11">
    <source>
        <dbReference type="EMBL" id="MCS0657560.1"/>
    </source>
</evidence>
<gene>
    <name evidence="11" type="ORF">NX778_05715</name>
</gene>
<proteinExistence type="inferred from homology"/>
<comment type="caution">
    <text evidence="11">The sequence shown here is derived from an EMBL/GenBank/DDBJ whole genome shotgun (WGS) entry which is preliminary data.</text>
</comment>
<sequence length="421" mass="46004">MSLIQNLPYEWQVGLRYTRAGKRSGRNTFISFISLISVSGIALGVAALIIVLSVMNGFQKDVTDRMLSVVAHIEVFDANGTMPNWRQAAQEAFHNPAVRGAAPFVETQGMLLRDDVMRPAVIRGILPSEEGKVSDVARQIKQGSLNTLTPGSFNIVLGSALARSLGVGIGDKITMLLAQAQTTPAGMLPRTRSFTVGGIFEAGYYEFDSGLAFISLDDAQKMERLDAPSGLRLRINDMHDAPQVADQLKKAMSGDLIMRDWSKLNANWFAAVQTEKKMMFIILTLIIAVAAFNLVSTLVMTVTDKQADIAILRTLGSSPRSIMKIFMVQGALVGVMGTMAGVFLGVLVALNIDVIVPFIEHLLHVQFLPKDVYLISEMPSDLRWPDVFKIGIVSVLLAFVATLYPSWSASRVKPAEALRYE</sequence>
<name>A0ABT2CWH8_9BURK</name>
<evidence type="ECO:0000256" key="3">
    <source>
        <dbReference type="ARBA" id="ARBA00022448"/>
    </source>
</evidence>
<dbReference type="InterPro" id="IPR003838">
    <property type="entry name" value="ABC3_permease_C"/>
</dbReference>
<feature type="transmembrane region" description="Helical" evidence="8">
    <location>
        <begin position="323"/>
        <end position="350"/>
    </location>
</feature>
<keyword evidence="11" id="KW-0449">Lipoprotein</keyword>
<dbReference type="NCBIfam" id="TIGR02212">
    <property type="entry name" value="lolCE"/>
    <property type="match status" value="1"/>
</dbReference>
<protein>
    <submittedName>
        <fullName evidence="11">Lipoprotein-releasing ABC transporter permease subunit</fullName>
    </submittedName>
</protein>
<evidence type="ECO:0000256" key="1">
    <source>
        <dbReference type="ARBA" id="ARBA00004651"/>
    </source>
</evidence>
<keyword evidence="7 8" id="KW-0472">Membrane</keyword>
<keyword evidence="3" id="KW-0813">Transport</keyword>
<evidence type="ECO:0000256" key="5">
    <source>
        <dbReference type="ARBA" id="ARBA00022692"/>
    </source>
</evidence>
<dbReference type="InterPro" id="IPR011925">
    <property type="entry name" value="LolCE_TM"/>
</dbReference>
<evidence type="ECO:0000259" key="10">
    <source>
        <dbReference type="Pfam" id="PF12704"/>
    </source>
</evidence>
<keyword evidence="12" id="KW-1185">Reference proteome</keyword>
<evidence type="ECO:0000259" key="9">
    <source>
        <dbReference type="Pfam" id="PF02687"/>
    </source>
</evidence>
<keyword evidence="5 8" id="KW-0812">Transmembrane</keyword>
<dbReference type="PANTHER" id="PTHR30489:SF0">
    <property type="entry name" value="LIPOPROTEIN-RELEASING SYSTEM TRANSMEMBRANE PROTEIN LOLE"/>
    <property type="match status" value="1"/>
</dbReference>
<feature type="domain" description="MacB-like periplasmic core" evidence="10">
    <location>
        <begin position="34"/>
        <end position="250"/>
    </location>
</feature>
<evidence type="ECO:0000256" key="7">
    <source>
        <dbReference type="ARBA" id="ARBA00023136"/>
    </source>
</evidence>
<accession>A0ABT2CWH8</accession>
<evidence type="ECO:0000313" key="12">
    <source>
        <dbReference type="Proteomes" id="UP001204621"/>
    </source>
</evidence>
<feature type="transmembrane region" description="Helical" evidence="8">
    <location>
        <begin position="387"/>
        <end position="404"/>
    </location>
</feature>
<comment type="subcellular location">
    <subcellularLocation>
        <location evidence="1">Cell membrane</location>
        <topology evidence="1">Multi-pass membrane protein</topology>
    </subcellularLocation>
</comment>
<dbReference type="Pfam" id="PF12704">
    <property type="entry name" value="MacB_PCD"/>
    <property type="match status" value="1"/>
</dbReference>
<feature type="transmembrane region" description="Helical" evidence="8">
    <location>
        <begin position="278"/>
        <end position="302"/>
    </location>
</feature>
<keyword evidence="6 8" id="KW-1133">Transmembrane helix</keyword>
<evidence type="ECO:0000256" key="4">
    <source>
        <dbReference type="ARBA" id="ARBA00022475"/>
    </source>
</evidence>
<feature type="domain" description="ABC3 transporter permease C-terminal" evidence="9">
    <location>
        <begin position="280"/>
        <end position="413"/>
    </location>
</feature>
<comment type="similarity">
    <text evidence="2">Belongs to the ABC-4 integral membrane protein family. LolC/E subfamily.</text>
</comment>
<dbReference type="EMBL" id="JANUGU010000001">
    <property type="protein sequence ID" value="MCS0657560.1"/>
    <property type="molecule type" value="Genomic_DNA"/>
</dbReference>